<dbReference type="SUPFAM" id="SSF47598">
    <property type="entry name" value="Ribbon-helix-helix"/>
    <property type="match status" value="1"/>
</dbReference>
<dbReference type="CDD" id="cd22231">
    <property type="entry name" value="RHH_NikR_HicB-like"/>
    <property type="match status" value="1"/>
</dbReference>
<gene>
    <name evidence="1" type="ORF">SAMN04488557_2989</name>
</gene>
<accession>A0A1I7NR40</accession>
<sequence length="159" mass="17779">MLEMTYHLPSIRMVYGWLDMAKDNVRELRPRGPESEKITINLGHVDLGQIDLLVDEGFYSNRTDFIRTAIRNQIERHAEVVNKAVTRQSLDLGLRRLDRQELEAARAAGQQLDLRVLGLLTIAPDVSAKLARATIASLTVLGTLHASAEVKAALADRIR</sequence>
<dbReference type="EMBL" id="FPCH01000003">
    <property type="protein sequence ID" value="SFV37093.1"/>
    <property type="molecule type" value="Genomic_DNA"/>
</dbReference>
<dbReference type="Gene3D" id="1.10.1220.10">
    <property type="entry name" value="Met repressor-like"/>
    <property type="match status" value="1"/>
</dbReference>
<dbReference type="PANTHER" id="PTHR36215:SF1">
    <property type="entry name" value="BLL4998 PROTEIN"/>
    <property type="match status" value="1"/>
</dbReference>
<dbReference type="InterPro" id="IPR041088">
    <property type="entry name" value="RHH_8"/>
</dbReference>
<dbReference type="STRING" id="51670.SAMN04488557_2989"/>
<keyword evidence="2" id="KW-1185">Reference proteome</keyword>
<dbReference type="Pfam" id="PF17723">
    <property type="entry name" value="RHH_8"/>
    <property type="match status" value="1"/>
</dbReference>
<protein>
    <recommendedName>
        <fullName evidence="3">Transcriptional regulator, contains Arc/MetJ-type RHH (Ribbon-helix-helix) DNA-binding domain</fullName>
    </recommendedName>
</protein>
<dbReference type="InterPro" id="IPR013321">
    <property type="entry name" value="Arc_rbn_hlx_hlx"/>
</dbReference>
<dbReference type="AlphaFoldDB" id="A0A1I7NR40"/>
<dbReference type="InterPro" id="IPR010985">
    <property type="entry name" value="Ribbon_hlx_hlx"/>
</dbReference>
<evidence type="ECO:0000313" key="1">
    <source>
        <dbReference type="EMBL" id="SFV37093.1"/>
    </source>
</evidence>
<evidence type="ECO:0008006" key="3">
    <source>
        <dbReference type="Google" id="ProtNLM"/>
    </source>
</evidence>
<reference evidence="2" key="1">
    <citation type="submission" date="2016-10" db="EMBL/GenBank/DDBJ databases">
        <authorList>
            <person name="Varghese N."/>
            <person name="Submissions S."/>
        </authorList>
    </citation>
    <scope>NUCLEOTIDE SEQUENCE [LARGE SCALE GENOMIC DNA]</scope>
    <source>
        <strain evidence="2">DSM 1565</strain>
    </source>
</reference>
<name>A0A1I7NR40_9HYPH</name>
<evidence type="ECO:0000313" key="2">
    <source>
        <dbReference type="Proteomes" id="UP000199423"/>
    </source>
</evidence>
<dbReference type="GO" id="GO:0006355">
    <property type="term" value="P:regulation of DNA-templated transcription"/>
    <property type="evidence" value="ECO:0007669"/>
    <property type="project" value="InterPro"/>
</dbReference>
<dbReference type="Proteomes" id="UP000199423">
    <property type="component" value="Unassembled WGS sequence"/>
</dbReference>
<proteinExistence type="predicted"/>
<dbReference type="PANTHER" id="PTHR36215">
    <property type="entry name" value="BLL4998 PROTEIN"/>
    <property type="match status" value="1"/>
</dbReference>
<organism evidence="1 2">
    <name type="scientific">Hyphomicrobium facile</name>
    <dbReference type="NCBI Taxonomy" id="51670"/>
    <lineage>
        <taxon>Bacteria</taxon>
        <taxon>Pseudomonadati</taxon>
        <taxon>Pseudomonadota</taxon>
        <taxon>Alphaproteobacteria</taxon>
        <taxon>Hyphomicrobiales</taxon>
        <taxon>Hyphomicrobiaceae</taxon>
        <taxon>Hyphomicrobium</taxon>
    </lineage>
</organism>